<feature type="domain" description="Cytochrome oxidase subunit II copper A binding" evidence="13">
    <location>
        <begin position="89"/>
        <end position="205"/>
    </location>
</feature>
<evidence type="ECO:0000256" key="8">
    <source>
        <dbReference type="ARBA" id="ARBA00023008"/>
    </source>
</evidence>
<dbReference type="InterPro" id="IPR036909">
    <property type="entry name" value="Cyt_c-like_dom_sf"/>
</dbReference>
<name>A0ABX1MYF3_9RHOO</name>
<keyword evidence="3" id="KW-0813">Transport</keyword>
<evidence type="ECO:0000256" key="4">
    <source>
        <dbReference type="ARBA" id="ARBA00022617"/>
    </source>
</evidence>
<comment type="caution">
    <text evidence="15">The sequence shown here is derived from an EMBL/GenBank/DDBJ whole genome shotgun (WGS) entry which is preliminary data.</text>
</comment>
<dbReference type="PROSITE" id="PS50857">
    <property type="entry name" value="COX2_CUA"/>
    <property type="match status" value="1"/>
</dbReference>
<dbReference type="InterPro" id="IPR009056">
    <property type="entry name" value="Cyt_c-like_dom"/>
</dbReference>
<evidence type="ECO:0000256" key="1">
    <source>
        <dbReference type="ARBA" id="ARBA00004370"/>
    </source>
</evidence>
<evidence type="ECO:0000256" key="5">
    <source>
        <dbReference type="ARBA" id="ARBA00022723"/>
    </source>
</evidence>
<dbReference type="Proteomes" id="UP000601990">
    <property type="component" value="Unassembled WGS sequence"/>
</dbReference>
<proteinExistence type="inferred from homology"/>
<dbReference type="SUPFAM" id="SSF49503">
    <property type="entry name" value="Cupredoxins"/>
    <property type="match status" value="1"/>
</dbReference>
<evidence type="ECO:0000256" key="3">
    <source>
        <dbReference type="ARBA" id="ARBA00022448"/>
    </source>
</evidence>
<accession>A0ABX1MYF3</accession>
<dbReference type="PANTHER" id="PTHR22888">
    <property type="entry name" value="CYTOCHROME C OXIDASE, SUBUNIT II"/>
    <property type="match status" value="1"/>
</dbReference>
<comment type="subcellular location">
    <subcellularLocation>
        <location evidence="1">Membrane</location>
    </subcellularLocation>
</comment>
<feature type="transmembrane region" description="Helical" evidence="12">
    <location>
        <begin position="22"/>
        <end position="45"/>
    </location>
</feature>
<keyword evidence="4 11" id="KW-0349">Heme</keyword>
<keyword evidence="8" id="KW-0186">Copper</keyword>
<dbReference type="InterPro" id="IPR008972">
    <property type="entry name" value="Cupredoxin"/>
</dbReference>
<dbReference type="Pfam" id="PF00116">
    <property type="entry name" value="COX2"/>
    <property type="match status" value="1"/>
</dbReference>
<keyword evidence="12" id="KW-0812">Transmembrane</keyword>
<evidence type="ECO:0000256" key="12">
    <source>
        <dbReference type="SAM" id="Phobius"/>
    </source>
</evidence>
<dbReference type="CDD" id="cd04213">
    <property type="entry name" value="CuRO_CcO_Caa3_II"/>
    <property type="match status" value="1"/>
</dbReference>
<sequence>MLDNIQSALAPRGPEAAGILEITWVLVVGGALIFTLVLALTALAFFAPPRWLAGKGLIIGAGIVFPVITLAALLIYTLLAAPRLSAVEPADVTIEVVGHQWWWRVNYLDARGEVDFATANEIHLPVGRTVELRLRSADVLHSFWVPSLAGKLDLIPGKDNRLRLAATEAAVLRGQCAEYCGGPHAQMALFVVAEAPERFEAWRAAQRQPAAIAAEDAADSEAASGRRLFLSHCTTCHTVRGTRAEGELGPDLTHFASRLSLGAGILPNNRATVAGWIAGNQHLKPDNLMPEFRFDSGELRTLAHWLETLE</sequence>
<dbReference type="RefSeq" id="WP_169198319.1">
    <property type="nucleotide sequence ID" value="NZ_WTVH02000008.1"/>
</dbReference>
<dbReference type="InterPro" id="IPR034236">
    <property type="entry name" value="CuRO_CcO_Caa3_II"/>
</dbReference>
<dbReference type="EMBL" id="WTVH01000009">
    <property type="protein sequence ID" value="NMF93034.1"/>
    <property type="molecule type" value="Genomic_DNA"/>
</dbReference>
<comment type="catalytic activity">
    <reaction evidence="10">
        <text>4 Fe(II)-[cytochrome c] + O2 + 8 H(+)(in) = 4 Fe(III)-[cytochrome c] + 2 H2O + 4 H(+)(out)</text>
        <dbReference type="Rhea" id="RHEA:11436"/>
        <dbReference type="Rhea" id="RHEA-COMP:10350"/>
        <dbReference type="Rhea" id="RHEA-COMP:14399"/>
        <dbReference type="ChEBI" id="CHEBI:15377"/>
        <dbReference type="ChEBI" id="CHEBI:15378"/>
        <dbReference type="ChEBI" id="CHEBI:15379"/>
        <dbReference type="ChEBI" id="CHEBI:29033"/>
        <dbReference type="ChEBI" id="CHEBI:29034"/>
        <dbReference type="EC" id="7.1.1.9"/>
    </reaction>
</comment>
<keyword evidence="9 12" id="KW-0472">Membrane</keyword>
<protein>
    <submittedName>
        <fullName evidence="15">C-type cytochrome</fullName>
    </submittedName>
</protein>
<evidence type="ECO:0000256" key="10">
    <source>
        <dbReference type="ARBA" id="ARBA00047816"/>
    </source>
</evidence>
<keyword evidence="5 11" id="KW-0479">Metal-binding</keyword>
<keyword evidence="7 11" id="KW-0408">Iron</keyword>
<keyword evidence="16" id="KW-1185">Reference proteome</keyword>
<evidence type="ECO:0000256" key="7">
    <source>
        <dbReference type="ARBA" id="ARBA00023004"/>
    </source>
</evidence>
<dbReference type="InterPro" id="IPR001505">
    <property type="entry name" value="Copper_CuA"/>
</dbReference>
<evidence type="ECO:0000256" key="6">
    <source>
        <dbReference type="ARBA" id="ARBA00022982"/>
    </source>
</evidence>
<evidence type="ECO:0000256" key="11">
    <source>
        <dbReference type="PROSITE-ProRule" id="PRU00433"/>
    </source>
</evidence>
<gene>
    <name evidence="15" type="ORF">GO608_06800</name>
</gene>
<keyword evidence="12" id="KW-1133">Transmembrane helix</keyword>
<dbReference type="InterPro" id="IPR045187">
    <property type="entry name" value="CcO_II"/>
</dbReference>
<organism evidence="15 16">
    <name type="scientific">Aromatoleum buckelii</name>
    <dbReference type="NCBI Taxonomy" id="200254"/>
    <lineage>
        <taxon>Bacteria</taxon>
        <taxon>Pseudomonadati</taxon>
        <taxon>Pseudomonadota</taxon>
        <taxon>Betaproteobacteria</taxon>
        <taxon>Rhodocyclales</taxon>
        <taxon>Rhodocyclaceae</taxon>
        <taxon>Aromatoleum</taxon>
    </lineage>
</organism>
<dbReference type="InterPro" id="IPR002429">
    <property type="entry name" value="CcO_II-like_C"/>
</dbReference>
<dbReference type="PROSITE" id="PS00078">
    <property type="entry name" value="COX2"/>
    <property type="match status" value="1"/>
</dbReference>
<dbReference type="Gene3D" id="2.60.40.420">
    <property type="entry name" value="Cupredoxins - blue copper proteins"/>
    <property type="match status" value="1"/>
</dbReference>
<evidence type="ECO:0000256" key="9">
    <source>
        <dbReference type="ARBA" id="ARBA00023136"/>
    </source>
</evidence>
<dbReference type="Pfam" id="PF00034">
    <property type="entry name" value="Cytochrom_C"/>
    <property type="match status" value="1"/>
</dbReference>
<reference evidence="15" key="1">
    <citation type="submission" date="2019-12" db="EMBL/GenBank/DDBJ databases">
        <title>Comparative genomics gives insights into the taxonomy of the Azoarcus-Aromatoleum group and reveals separate origins of nif in the plant-associated Azoarcus and non-plant-associated Aromatoleum sub-groups.</title>
        <authorList>
            <person name="Lafos M."/>
            <person name="Maluk M."/>
            <person name="Batista M."/>
            <person name="Junghare M."/>
            <person name="Carmona M."/>
            <person name="Faoro H."/>
            <person name="Cruz L.M."/>
            <person name="Battistoni F."/>
            <person name="De Souza E."/>
            <person name="Pedrosa F."/>
            <person name="Chen W.-M."/>
            <person name="Poole P.S."/>
            <person name="Dixon R.A."/>
            <person name="James E.K."/>
        </authorList>
    </citation>
    <scope>NUCLEOTIDE SEQUENCE</scope>
    <source>
        <strain evidence="15">U120</strain>
    </source>
</reference>
<feature type="domain" description="Cytochrome c" evidence="14">
    <location>
        <begin position="220"/>
        <end position="310"/>
    </location>
</feature>
<evidence type="ECO:0000256" key="2">
    <source>
        <dbReference type="ARBA" id="ARBA00007866"/>
    </source>
</evidence>
<dbReference type="SUPFAM" id="SSF46626">
    <property type="entry name" value="Cytochrome c"/>
    <property type="match status" value="1"/>
</dbReference>
<dbReference type="PROSITE" id="PS51007">
    <property type="entry name" value="CYTC"/>
    <property type="match status" value="1"/>
</dbReference>
<feature type="transmembrane region" description="Helical" evidence="12">
    <location>
        <begin position="57"/>
        <end position="79"/>
    </location>
</feature>
<evidence type="ECO:0000313" key="16">
    <source>
        <dbReference type="Proteomes" id="UP000601990"/>
    </source>
</evidence>
<evidence type="ECO:0000259" key="14">
    <source>
        <dbReference type="PROSITE" id="PS51007"/>
    </source>
</evidence>
<keyword evidence="6" id="KW-0249">Electron transport</keyword>
<evidence type="ECO:0000313" key="15">
    <source>
        <dbReference type="EMBL" id="NMF93034.1"/>
    </source>
</evidence>
<comment type="similarity">
    <text evidence="2">Belongs to the cytochrome c oxidase subunit 2 family.</text>
</comment>
<dbReference type="PANTHER" id="PTHR22888:SF9">
    <property type="entry name" value="CYTOCHROME C OXIDASE SUBUNIT 2"/>
    <property type="match status" value="1"/>
</dbReference>
<evidence type="ECO:0000259" key="13">
    <source>
        <dbReference type="PROSITE" id="PS50857"/>
    </source>
</evidence>